<reference evidence="2" key="1">
    <citation type="journal article" date="2021" name="Proc. Natl. Acad. Sci. U.S.A.">
        <title>A Catalog of Tens of Thousands of Viruses from Human Metagenomes Reveals Hidden Associations with Chronic Diseases.</title>
        <authorList>
            <person name="Tisza M.J."/>
            <person name="Buck C.B."/>
        </authorList>
    </citation>
    <scope>NUCLEOTIDE SEQUENCE</scope>
    <source>
        <strain evidence="2">Ct7EW56</strain>
    </source>
</reference>
<dbReference type="InterPro" id="IPR036388">
    <property type="entry name" value="WH-like_DNA-bd_sf"/>
</dbReference>
<sequence>MKFSKLTKPEIEGILAKANFTDEEEQIFRMLCRGSTQKEVSYKLSISVSTVERTVREIKRKWKEVSAWNFPTKNC</sequence>
<accession>A0A8S5LRE7</accession>
<evidence type="ECO:0000259" key="1">
    <source>
        <dbReference type="Pfam" id="PF00196"/>
    </source>
</evidence>
<dbReference type="GO" id="GO:0006355">
    <property type="term" value="P:regulation of DNA-templated transcription"/>
    <property type="evidence" value="ECO:0007669"/>
    <property type="project" value="InterPro"/>
</dbReference>
<dbReference type="SUPFAM" id="SSF46894">
    <property type="entry name" value="C-terminal effector domain of the bipartite response regulators"/>
    <property type="match status" value="1"/>
</dbReference>
<name>A0A8S5LRE7_9CAUD</name>
<dbReference type="InterPro" id="IPR000792">
    <property type="entry name" value="Tscrpt_reg_LuxR_C"/>
</dbReference>
<proteinExistence type="predicted"/>
<dbReference type="Pfam" id="PF00196">
    <property type="entry name" value="GerE"/>
    <property type="match status" value="1"/>
</dbReference>
<dbReference type="GO" id="GO:0003677">
    <property type="term" value="F:DNA binding"/>
    <property type="evidence" value="ECO:0007669"/>
    <property type="project" value="InterPro"/>
</dbReference>
<dbReference type="EMBL" id="BK015904">
    <property type="protein sequence ID" value="DAD72621.1"/>
    <property type="molecule type" value="Genomic_DNA"/>
</dbReference>
<organism evidence="2">
    <name type="scientific">Siphoviridae sp. ct7EW56</name>
    <dbReference type="NCBI Taxonomy" id="2827562"/>
    <lineage>
        <taxon>Viruses</taxon>
        <taxon>Duplodnaviria</taxon>
        <taxon>Heunggongvirae</taxon>
        <taxon>Uroviricota</taxon>
        <taxon>Caudoviricetes</taxon>
    </lineage>
</organism>
<dbReference type="Gene3D" id="1.10.10.10">
    <property type="entry name" value="Winged helix-like DNA-binding domain superfamily/Winged helix DNA-binding domain"/>
    <property type="match status" value="1"/>
</dbReference>
<feature type="domain" description="HTH luxR-type" evidence="1">
    <location>
        <begin position="19"/>
        <end position="61"/>
    </location>
</feature>
<dbReference type="PRINTS" id="PR00038">
    <property type="entry name" value="HTHLUXR"/>
</dbReference>
<protein>
    <submittedName>
        <fullName evidence="2">Helix-turn-helix protein</fullName>
    </submittedName>
</protein>
<evidence type="ECO:0000313" key="2">
    <source>
        <dbReference type="EMBL" id="DAD72621.1"/>
    </source>
</evidence>
<dbReference type="InterPro" id="IPR016032">
    <property type="entry name" value="Sig_transdc_resp-reg_C-effctor"/>
</dbReference>